<dbReference type="Pfam" id="PF25761">
    <property type="entry name" value="TPR_PATROL1"/>
    <property type="match status" value="1"/>
</dbReference>
<dbReference type="EMBL" id="JAJFAZ020000002">
    <property type="protein sequence ID" value="KAI5342396.1"/>
    <property type="molecule type" value="Genomic_DNA"/>
</dbReference>
<dbReference type="PANTHER" id="PTHR31280">
    <property type="entry name" value="PROTEIN UNC-13 HOMOLOG"/>
    <property type="match status" value="1"/>
</dbReference>
<dbReference type="InterPro" id="IPR008528">
    <property type="entry name" value="unc-13_homologue"/>
</dbReference>
<feature type="region of interest" description="Disordered" evidence="1">
    <location>
        <begin position="228"/>
        <end position="259"/>
    </location>
</feature>
<feature type="compositionally biased region" description="Basic residues" evidence="1">
    <location>
        <begin position="229"/>
        <end position="244"/>
    </location>
</feature>
<accession>A0AAD4ZEA4</accession>
<reference evidence="4 5" key="1">
    <citation type="journal article" date="2022" name="G3 (Bethesda)">
        <title>Whole-genome sequence and methylome profiling of the almond [Prunus dulcis (Mill.) D.A. Webb] cultivar 'Nonpareil'.</title>
        <authorList>
            <person name="D'Amico-Willman K.M."/>
            <person name="Ouma W.Z."/>
            <person name="Meulia T."/>
            <person name="Sideli G.M."/>
            <person name="Gradziel T.M."/>
            <person name="Fresnedo-Ramirez J."/>
        </authorList>
    </citation>
    <scope>NUCLEOTIDE SEQUENCE [LARGE SCALE GENOMIC DNA]</scope>
    <source>
        <strain evidence="4">Clone GOH B32 T37-40</strain>
    </source>
</reference>
<evidence type="ECO:0000313" key="5">
    <source>
        <dbReference type="Proteomes" id="UP001054821"/>
    </source>
</evidence>
<dbReference type="Gene3D" id="1.10.357.50">
    <property type="match status" value="1"/>
</dbReference>
<sequence>MEEENAVELLQRYRRDRRILLDFILAGSLIKKVIMPPGAVTLDDVDLDQVSVDYVLNCAKKGGMLELSEAIRDYHDHTGLPQMNSTGSAGEFFLVTNPEFSGSPPKRAPPPVPDFVPPPVLTPPPGVLSSIPDLDSSPVASSVSKSESFNYTQAQELTVDDIEDFEDDDIDEADSLRISRRIRNDATDLSLGLPSFKTGITEDDLRETAYEVLLACAGAAGGLIVPSKEKKKDKRSKLMRKLGRSRNENPLSQSQRAPGLGGLLESMRVQMEISEAMDIRTRQGLLNALAGKVGKRMDALLVPLELLCCISRTEFSDKKAYIRWQKRQLNMLEEGLLNFPAVGFGESGRKASEFRILLAKIEESEFLPPSTGELQRTECLRSLREIATPLAERPARGDLTGEVCHWADGYHLNVRLYEKLLLSVFDMLDEGKLTEEVEEILELVKSTWRVLGITETMHYTCYAWVLFRQHVITSEQGVLKHAIEQLKKIPLKEQRGPQERLHLKSLHCRVEGDQGHQDLSFLQSFLLPIQKWADKQLGDYHLHFSEVPVMMENIVAVAMIAQRLLLEEPEAAMMQYTSNTDRDQIESYILSSIKNAFTRILQSVEKSDAKHEHPLALLAEETKKLLKKDTTMFMPILSQRHPQATSVSASLLHRLYGNKLKPFLGVAEHLTEDVISVFPAADNLEQYIIELITSNSGEETADIYCRKLAPYQIGSISGTLVMRWVNSQLGRILGWVERAVQQERWDPISPQQRHGSSIVEVFRIVEETVDQFFDLKVPMRPTELSGLFRGVDNAFQVFANHVIDKLATKEDLIPPVPILTRYKKEVGIKAFVKKELFDPRLPDERRSTEISVRTTPTLCVQLNTLYYAISQLNKLEDSMWERWTRKKPSQKFTKKSIDEKSKSFTQKDTFDGSRKDINAAIDQICEFTGTKIIFWDLREPFINNLYKPSVSLSRFEAVYEPLDTELSQLCAIIVEPLRDRIVTSLLQATLDGLLRVVLDGGPSRIFSLGDAKLLEEDLEVLKEFFISGGDGLPRGVVENQVARVRDVIKLHSYETRELIEDLKSSSGLGVQGGRSKLGADSKTLVRILCHRADSEASLFLKKQYKIPKSTA</sequence>
<evidence type="ECO:0000259" key="2">
    <source>
        <dbReference type="PROSITE" id="PS51258"/>
    </source>
</evidence>
<evidence type="ECO:0008006" key="6">
    <source>
        <dbReference type="Google" id="ProtNLM"/>
    </source>
</evidence>
<dbReference type="AlphaFoldDB" id="A0AAD4ZEA4"/>
<evidence type="ECO:0000259" key="3">
    <source>
        <dbReference type="PROSITE" id="PS51259"/>
    </source>
</evidence>
<dbReference type="PROSITE" id="PS51258">
    <property type="entry name" value="MHD1"/>
    <property type="match status" value="1"/>
</dbReference>
<dbReference type="InterPro" id="IPR014770">
    <property type="entry name" value="Munc13_1"/>
</dbReference>
<feature type="domain" description="MHD1" evidence="2">
    <location>
        <begin position="675"/>
        <end position="816"/>
    </location>
</feature>
<dbReference type="PROSITE" id="PS51259">
    <property type="entry name" value="MHD2"/>
    <property type="match status" value="1"/>
</dbReference>
<dbReference type="Proteomes" id="UP001054821">
    <property type="component" value="Chromosome 2"/>
</dbReference>
<dbReference type="InterPro" id="IPR057984">
    <property type="entry name" value="PATROL1_C"/>
</dbReference>
<evidence type="ECO:0000256" key="1">
    <source>
        <dbReference type="SAM" id="MobiDB-lite"/>
    </source>
</evidence>
<organism evidence="4 5">
    <name type="scientific">Prunus dulcis</name>
    <name type="common">Almond</name>
    <name type="synonym">Amygdalus dulcis</name>
    <dbReference type="NCBI Taxonomy" id="3755"/>
    <lineage>
        <taxon>Eukaryota</taxon>
        <taxon>Viridiplantae</taxon>
        <taxon>Streptophyta</taxon>
        <taxon>Embryophyta</taxon>
        <taxon>Tracheophyta</taxon>
        <taxon>Spermatophyta</taxon>
        <taxon>Magnoliopsida</taxon>
        <taxon>eudicotyledons</taxon>
        <taxon>Gunneridae</taxon>
        <taxon>Pentapetalae</taxon>
        <taxon>rosids</taxon>
        <taxon>fabids</taxon>
        <taxon>Rosales</taxon>
        <taxon>Rosaceae</taxon>
        <taxon>Amygdaloideae</taxon>
        <taxon>Amygdaleae</taxon>
        <taxon>Prunus</taxon>
    </lineage>
</organism>
<keyword evidence="5" id="KW-1185">Reference proteome</keyword>
<evidence type="ECO:0000313" key="4">
    <source>
        <dbReference type="EMBL" id="KAI5342396.1"/>
    </source>
</evidence>
<name>A0AAD4ZEA4_PRUDU</name>
<comment type="caution">
    <text evidence="4">The sequence shown here is derived from an EMBL/GenBank/DDBJ whole genome shotgun (WGS) entry which is preliminary data.</text>
</comment>
<feature type="domain" description="MHD2" evidence="3">
    <location>
        <begin position="952"/>
        <end position="1062"/>
    </location>
</feature>
<dbReference type="InterPro" id="IPR014772">
    <property type="entry name" value="Munc13_dom-2"/>
</dbReference>
<proteinExistence type="predicted"/>
<dbReference type="PANTHER" id="PTHR31280:SF2">
    <property type="entry name" value="PROTEIN UNC-13 HOMOLOG"/>
    <property type="match status" value="1"/>
</dbReference>
<gene>
    <name evidence="4" type="ORF">L3X38_010271</name>
</gene>
<protein>
    <recommendedName>
        <fullName evidence="6">Protein unc-13 homolog</fullName>
    </recommendedName>
</protein>